<organism evidence="1 2">
    <name type="scientific">Acidithiobacillus montserratensis</name>
    <dbReference type="NCBI Taxonomy" id="2729135"/>
    <lineage>
        <taxon>Bacteria</taxon>
        <taxon>Pseudomonadati</taxon>
        <taxon>Pseudomonadota</taxon>
        <taxon>Acidithiobacillia</taxon>
        <taxon>Acidithiobacillales</taxon>
        <taxon>Acidithiobacillaceae</taxon>
        <taxon>Acidithiobacillus</taxon>
    </lineage>
</organism>
<evidence type="ECO:0000313" key="1">
    <source>
        <dbReference type="EMBL" id="XRI74192.1"/>
    </source>
</evidence>
<proteinExistence type="predicted"/>
<accession>A0ACD5HGY7</accession>
<protein>
    <submittedName>
        <fullName evidence="1">PilZ domain-containing protein</fullName>
    </submittedName>
</protein>
<reference evidence="1 2" key="1">
    <citation type="journal article" date="2021" name="ISME J.">
        <title>Genomic evolution of the class Acidithiobacillia: deep-branching Proteobacteria living in extreme acidic conditions.</title>
        <authorList>
            <person name="Moya-Beltran A."/>
            <person name="Beard S."/>
            <person name="Rojas-Villalobos C."/>
            <person name="Issotta F."/>
            <person name="Gallardo Y."/>
            <person name="Ulloa R."/>
            <person name="Giaveno A."/>
            <person name="Degli Esposti M."/>
            <person name="Johnson D.B."/>
            <person name="Quatrini R."/>
        </authorList>
    </citation>
    <scope>NUCLEOTIDE SEQUENCE [LARGE SCALE GENOMIC DNA]</scope>
    <source>
        <strain evidence="1 2">GG1-14</strain>
    </source>
</reference>
<gene>
    <name evidence="1" type="ORF">HHS34_003080</name>
</gene>
<evidence type="ECO:0000313" key="2">
    <source>
        <dbReference type="Proteomes" id="UP001195965"/>
    </source>
</evidence>
<keyword evidence="2" id="KW-1185">Reference proteome</keyword>
<sequence>MPEPDRLNLRTRLPPRSGLNLFDFQRAFLFGGESSGFMDPVDLCRSNPAEAILYCEDEEDEGHSFIFSRCEDSQLLFLPQAPLLDLPYSKTLVFLDSPSSIATFFSDFLTVDIDFYRFDHPKLIQWRKKRSKNRLLLDTELTISRRNGRQVLARLYDFSMSGIAFQTNVVDFSEGELILVEFMTEHCGAYESAATIVRQEINLHQNHKTFAAARLVPTKAQRANIERIFICSLKQDRTFAHLNHLHDAFISPEPMTTKNHQSSGEPLVSATPSQPRHYYSPNNRPSATQAKAQEQQSQFYSFPAADKSLVQETKQEHPQKQAELLDQQQIISTDLPTTTTNTHQETESSTEPEQSPTLQEPNQIHQQLETPTGADDDAENTEVSQFFADVFEVLPRPTFESMSHSREDSMSDEEQLQQQPVLVSPQPFSNHPATTFSSQDMPVLRKPAKQG</sequence>
<dbReference type="Proteomes" id="UP001195965">
    <property type="component" value="Chromosome"/>
</dbReference>
<dbReference type="EMBL" id="CP127526">
    <property type="protein sequence ID" value="XRI74192.1"/>
    <property type="molecule type" value="Genomic_DNA"/>
</dbReference>
<name>A0ACD5HGY7_9PROT</name>